<feature type="non-terminal residue" evidence="1">
    <location>
        <position position="1"/>
    </location>
</feature>
<name>A0A2V1CZM6_9PLEO</name>
<evidence type="ECO:0000313" key="1">
    <source>
        <dbReference type="EMBL" id="PVH91175.1"/>
    </source>
</evidence>
<proteinExistence type="predicted"/>
<dbReference type="OrthoDB" id="3791344at2759"/>
<protein>
    <submittedName>
        <fullName evidence="1">Uncharacterized protein</fullName>
    </submittedName>
</protein>
<dbReference type="EMBL" id="KZ805937">
    <property type="protein sequence ID" value="PVH91175.1"/>
    <property type="molecule type" value="Genomic_DNA"/>
</dbReference>
<accession>A0A2V1CZM6</accession>
<reference evidence="1 2" key="1">
    <citation type="journal article" date="2018" name="Sci. Rep.">
        <title>Comparative genomics provides insights into the lifestyle and reveals functional heterogeneity of dark septate endophytic fungi.</title>
        <authorList>
            <person name="Knapp D.G."/>
            <person name="Nemeth J.B."/>
            <person name="Barry K."/>
            <person name="Hainaut M."/>
            <person name="Henrissat B."/>
            <person name="Johnson J."/>
            <person name="Kuo A."/>
            <person name="Lim J.H.P."/>
            <person name="Lipzen A."/>
            <person name="Nolan M."/>
            <person name="Ohm R.A."/>
            <person name="Tamas L."/>
            <person name="Grigoriev I.V."/>
            <person name="Spatafora J.W."/>
            <person name="Nagy L.G."/>
            <person name="Kovacs G.M."/>
        </authorList>
    </citation>
    <scope>NUCLEOTIDE SEQUENCE [LARGE SCALE GENOMIC DNA]</scope>
    <source>
        <strain evidence="1 2">DSE2036</strain>
    </source>
</reference>
<gene>
    <name evidence="1" type="ORF">DM02DRAFT_505269</name>
</gene>
<sequence>KGRSKGAVVYECLLCPSDQAWSNPKRDNAVYHAKRKHGDIINSSECTTHERSSDIGPPLKQARLGDYYTANPSELALRRVFNPQRYTENMVALLTRRRLPFSAVLWDEMQDIMLACNPAIEDLIMTSRHEAMRHITTDFTLYQSQLIFSTLVFYGITKQLGCHTGNNATSNDTCAAFINWDPKHHRIRCILHIINLSLQAFLFAASQEALKAALDAASDVTGSVVFK</sequence>
<organism evidence="1 2">
    <name type="scientific">Periconia macrospinosa</name>
    <dbReference type="NCBI Taxonomy" id="97972"/>
    <lineage>
        <taxon>Eukaryota</taxon>
        <taxon>Fungi</taxon>
        <taxon>Dikarya</taxon>
        <taxon>Ascomycota</taxon>
        <taxon>Pezizomycotina</taxon>
        <taxon>Dothideomycetes</taxon>
        <taxon>Pleosporomycetidae</taxon>
        <taxon>Pleosporales</taxon>
        <taxon>Massarineae</taxon>
        <taxon>Periconiaceae</taxon>
        <taxon>Periconia</taxon>
    </lineage>
</organism>
<feature type="non-terminal residue" evidence="1">
    <location>
        <position position="227"/>
    </location>
</feature>
<evidence type="ECO:0000313" key="2">
    <source>
        <dbReference type="Proteomes" id="UP000244855"/>
    </source>
</evidence>
<dbReference type="Proteomes" id="UP000244855">
    <property type="component" value="Unassembled WGS sequence"/>
</dbReference>
<keyword evidence="2" id="KW-1185">Reference proteome</keyword>
<dbReference type="AlphaFoldDB" id="A0A2V1CZM6"/>